<dbReference type="EMBL" id="JBBPFD010000009">
    <property type="protein sequence ID" value="KAK7912341.1"/>
    <property type="molecule type" value="Genomic_DNA"/>
</dbReference>
<reference evidence="1" key="2">
    <citation type="submission" date="2024-04" db="EMBL/GenBank/DDBJ databases">
        <authorList>
            <person name="Li J."/>
        </authorList>
    </citation>
    <scope>NUCLEOTIDE SEQUENCE</scope>
    <source>
        <strain evidence="1">Ljj</strain>
    </source>
</reference>
<sequence length="78" mass="8737">MADTQRTKCERRAEHFTARTSLRVFSSWNHSPLLNLFSDECGSAKTVVLLFHDDLNSLNIISLSTDTTDVDIPILASI</sequence>
<protein>
    <submittedName>
        <fullName evidence="1">Uncharacterized protein</fullName>
    </submittedName>
</protein>
<accession>A0AAW0P3W3</accession>
<keyword evidence="3" id="KW-1185">Reference proteome</keyword>
<proteinExistence type="predicted"/>
<gene>
    <name evidence="1" type="ORF">WMY93_012552</name>
    <name evidence="2" type="ORF">WMY93_012777</name>
</gene>
<dbReference type="EMBL" id="JBBPFD010000009">
    <property type="protein sequence ID" value="KAK7912566.1"/>
    <property type="molecule type" value="Genomic_DNA"/>
</dbReference>
<reference evidence="3" key="1">
    <citation type="submission" date="2024-04" db="EMBL/GenBank/DDBJ databases">
        <title>Salinicola lusitanus LLJ914,a marine bacterium isolated from the Okinawa Trough.</title>
        <authorList>
            <person name="Li J."/>
        </authorList>
    </citation>
    <scope>NUCLEOTIDE SEQUENCE [LARGE SCALE GENOMIC DNA]</scope>
</reference>
<comment type="caution">
    <text evidence="1">The sequence shown here is derived from an EMBL/GenBank/DDBJ whole genome shotgun (WGS) entry which is preliminary data.</text>
</comment>
<evidence type="ECO:0000313" key="2">
    <source>
        <dbReference type="EMBL" id="KAK7912566.1"/>
    </source>
</evidence>
<evidence type="ECO:0000313" key="3">
    <source>
        <dbReference type="Proteomes" id="UP001460270"/>
    </source>
</evidence>
<organism evidence="1 3">
    <name type="scientific">Mugilogobius chulae</name>
    <name type="common">yellowstripe goby</name>
    <dbReference type="NCBI Taxonomy" id="88201"/>
    <lineage>
        <taxon>Eukaryota</taxon>
        <taxon>Metazoa</taxon>
        <taxon>Chordata</taxon>
        <taxon>Craniata</taxon>
        <taxon>Vertebrata</taxon>
        <taxon>Euteleostomi</taxon>
        <taxon>Actinopterygii</taxon>
        <taxon>Neopterygii</taxon>
        <taxon>Teleostei</taxon>
        <taxon>Neoteleostei</taxon>
        <taxon>Acanthomorphata</taxon>
        <taxon>Gobiaria</taxon>
        <taxon>Gobiiformes</taxon>
        <taxon>Gobioidei</taxon>
        <taxon>Gobiidae</taxon>
        <taxon>Gobionellinae</taxon>
        <taxon>Mugilogobius</taxon>
    </lineage>
</organism>
<name>A0AAW0P3W3_9GOBI</name>
<evidence type="ECO:0000313" key="1">
    <source>
        <dbReference type="EMBL" id="KAK7912341.1"/>
    </source>
</evidence>
<dbReference type="AlphaFoldDB" id="A0AAW0P3W3"/>
<dbReference type="Proteomes" id="UP001460270">
    <property type="component" value="Unassembled WGS sequence"/>
</dbReference>